<reference evidence="2 3" key="1">
    <citation type="submission" date="2019-02" db="EMBL/GenBank/DDBJ databases">
        <title>Deep-cultivation of Planctomycetes and their phenomic and genomic characterization uncovers novel biology.</title>
        <authorList>
            <person name="Wiegand S."/>
            <person name="Jogler M."/>
            <person name="Boedeker C."/>
            <person name="Pinto D."/>
            <person name="Vollmers J."/>
            <person name="Rivas-Marin E."/>
            <person name="Kohn T."/>
            <person name="Peeters S.H."/>
            <person name="Heuer A."/>
            <person name="Rast P."/>
            <person name="Oberbeckmann S."/>
            <person name="Bunk B."/>
            <person name="Jeske O."/>
            <person name="Meyerdierks A."/>
            <person name="Storesund J.E."/>
            <person name="Kallscheuer N."/>
            <person name="Luecker S."/>
            <person name="Lage O.M."/>
            <person name="Pohl T."/>
            <person name="Merkel B.J."/>
            <person name="Hornburger P."/>
            <person name="Mueller R.-W."/>
            <person name="Bruemmer F."/>
            <person name="Labrenz M."/>
            <person name="Spormann A.M."/>
            <person name="Op Den Camp H."/>
            <person name="Overmann J."/>
            <person name="Amann R."/>
            <person name="Jetten M.S.M."/>
            <person name="Mascher T."/>
            <person name="Medema M.H."/>
            <person name="Devos D.P."/>
            <person name="Kaster A.-K."/>
            <person name="Ovreas L."/>
            <person name="Rohde M."/>
            <person name="Galperin M.Y."/>
            <person name="Jogler C."/>
        </authorList>
    </citation>
    <scope>NUCLEOTIDE SEQUENCE [LARGE SCALE GENOMIC DNA]</scope>
    <source>
        <strain evidence="2 3">KOR34</strain>
    </source>
</reference>
<proteinExistence type="predicted"/>
<comment type="caution">
    <text evidence="2">The sequence shown here is derived from an EMBL/GenBank/DDBJ whole genome shotgun (WGS) entry which is preliminary data.</text>
</comment>
<name>A0A5C5V707_9BACT</name>
<keyword evidence="3" id="KW-1185">Reference proteome</keyword>
<evidence type="ECO:0000259" key="1">
    <source>
        <dbReference type="Pfam" id="PF12804"/>
    </source>
</evidence>
<dbReference type="GO" id="GO:0016779">
    <property type="term" value="F:nucleotidyltransferase activity"/>
    <property type="evidence" value="ECO:0007669"/>
    <property type="project" value="UniProtKB-ARBA"/>
</dbReference>
<protein>
    <submittedName>
        <fullName evidence="2">MobA-like NTP transferase domain protein</fullName>
    </submittedName>
</protein>
<dbReference type="Gene3D" id="3.90.550.10">
    <property type="entry name" value="Spore Coat Polysaccharide Biosynthesis Protein SpsA, Chain A"/>
    <property type="match status" value="1"/>
</dbReference>
<dbReference type="EMBL" id="SIHJ01000002">
    <property type="protein sequence ID" value="TWT33515.1"/>
    <property type="molecule type" value="Genomic_DNA"/>
</dbReference>
<dbReference type="InterPro" id="IPR029044">
    <property type="entry name" value="Nucleotide-diphossugar_trans"/>
</dbReference>
<dbReference type="Pfam" id="PF12804">
    <property type="entry name" value="NTP_transf_3"/>
    <property type="match status" value="1"/>
</dbReference>
<accession>A0A5C5V707</accession>
<dbReference type="SUPFAM" id="SSF53448">
    <property type="entry name" value="Nucleotide-diphospho-sugar transferases"/>
    <property type="match status" value="1"/>
</dbReference>
<dbReference type="AlphaFoldDB" id="A0A5C5V707"/>
<dbReference type="InterPro" id="IPR025877">
    <property type="entry name" value="MobA-like_NTP_Trfase"/>
</dbReference>
<dbReference type="RefSeq" id="WP_146566212.1">
    <property type="nucleotide sequence ID" value="NZ_SIHJ01000002.1"/>
</dbReference>
<dbReference type="OrthoDB" id="9779926at2"/>
<evidence type="ECO:0000313" key="2">
    <source>
        <dbReference type="EMBL" id="TWT33515.1"/>
    </source>
</evidence>
<sequence length="305" mass="33338">MPHNPDGPVLLIMAAGAARRYGGLKQLAPVGPGGEAIMEYSIADALAGGFGRVVLVIRKEFEQQFRDKFVDRARGAAPIDFAFQELESGVPAAHLPVEREKPWGTGHAVLCAKNLIDRPFAVINADDFYGPSALAEMGGFLQGVGGQQPMAGAMIGYQLRNTLSDHGTVSRGVCEVTPDGALSTITERHSIARAGDDAVYHAAEGEELRLSGDTTVSMNLWGYPAEVFGELEKRFHAFLDSPREAKQEYEIPTVTRQIMDDGLMTVRVFKTAERWCGMTYQEDLPIAQRRIGSLVEEGKYPKQLW</sequence>
<feature type="domain" description="MobA-like NTP transferase" evidence="1">
    <location>
        <begin position="11"/>
        <end position="68"/>
    </location>
</feature>
<organism evidence="2 3">
    <name type="scientific">Posidoniimonas corsicana</name>
    <dbReference type="NCBI Taxonomy" id="1938618"/>
    <lineage>
        <taxon>Bacteria</taxon>
        <taxon>Pseudomonadati</taxon>
        <taxon>Planctomycetota</taxon>
        <taxon>Planctomycetia</taxon>
        <taxon>Pirellulales</taxon>
        <taxon>Lacipirellulaceae</taxon>
        <taxon>Posidoniimonas</taxon>
    </lineage>
</organism>
<gene>
    <name evidence="2" type="ORF">KOR34_33470</name>
</gene>
<keyword evidence="2" id="KW-0808">Transferase</keyword>
<evidence type="ECO:0000313" key="3">
    <source>
        <dbReference type="Proteomes" id="UP000316714"/>
    </source>
</evidence>
<dbReference type="Proteomes" id="UP000316714">
    <property type="component" value="Unassembled WGS sequence"/>
</dbReference>